<sequence length="183" mass="20469">MNKIYDGKEVKKQAFIGWLIAAAGFVVQLTLESLIGENNSQSLAVYVIGIPFAVGGLIFSHALFTLLTGKEHHPLDRLDENFADIYQANMIRMRKHFKVCAVIAVIGVSLTVLFFITKIPYFSSGLLIIFLGIFYYVFGLYRWTRCPACLHMATGPDGRSIQMNLHQCAHCGAKLENVIKKPE</sequence>
<dbReference type="RefSeq" id="WP_077752980.1">
    <property type="nucleotide sequence ID" value="NZ_CP014782.1"/>
</dbReference>
<feature type="transmembrane region" description="Helical" evidence="1">
    <location>
        <begin position="12"/>
        <end position="31"/>
    </location>
</feature>
<dbReference type="KEGG" id="spsw:Sps_02710"/>
<keyword evidence="3" id="KW-1185">Reference proteome</keyword>
<gene>
    <name evidence="2" type="ORF">Sps_02710</name>
</gene>
<reference evidence="2 3" key="1">
    <citation type="submission" date="2016-03" db="EMBL/GenBank/DDBJ databases">
        <title>Complete genome sequence of Shewanella psychrophila WP2, a deep sea bacterium isolated from west Pacific sediment.</title>
        <authorList>
            <person name="Xu G."/>
            <person name="Jian H."/>
        </authorList>
    </citation>
    <scope>NUCLEOTIDE SEQUENCE [LARGE SCALE GENOMIC DNA]</scope>
    <source>
        <strain evidence="2 3">WP2</strain>
    </source>
</reference>
<organism evidence="2 3">
    <name type="scientific">Shewanella psychrophila</name>
    <dbReference type="NCBI Taxonomy" id="225848"/>
    <lineage>
        <taxon>Bacteria</taxon>
        <taxon>Pseudomonadati</taxon>
        <taxon>Pseudomonadota</taxon>
        <taxon>Gammaproteobacteria</taxon>
        <taxon>Alteromonadales</taxon>
        <taxon>Shewanellaceae</taxon>
        <taxon>Shewanella</taxon>
    </lineage>
</organism>
<feature type="transmembrane region" description="Helical" evidence="1">
    <location>
        <begin position="43"/>
        <end position="67"/>
    </location>
</feature>
<evidence type="ECO:0000313" key="2">
    <source>
        <dbReference type="EMBL" id="AQS37862.1"/>
    </source>
</evidence>
<keyword evidence="1" id="KW-0472">Membrane</keyword>
<protein>
    <submittedName>
        <fullName evidence="2">Uncharacterized protein</fullName>
    </submittedName>
</protein>
<dbReference type="EMBL" id="CP014782">
    <property type="protein sequence ID" value="AQS37862.1"/>
    <property type="molecule type" value="Genomic_DNA"/>
</dbReference>
<keyword evidence="1" id="KW-1133">Transmembrane helix</keyword>
<proteinExistence type="predicted"/>
<dbReference type="Proteomes" id="UP000189545">
    <property type="component" value="Chromosome"/>
</dbReference>
<accession>A0A1S6HQT3</accession>
<dbReference type="STRING" id="225848.Sps_02710"/>
<keyword evidence="1" id="KW-0812">Transmembrane</keyword>
<dbReference type="AlphaFoldDB" id="A0A1S6HQT3"/>
<feature type="transmembrane region" description="Helical" evidence="1">
    <location>
        <begin position="97"/>
        <end position="116"/>
    </location>
</feature>
<feature type="transmembrane region" description="Helical" evidence="1">
    <location>
        <begin position="122"/>
        <end position="141"/>
    </location>
</feature>
<name>A0A1S6HQT3_9GAMM</name>
<dbReference type="OrthoDB" id="6261019at2"/>
<evidence type="ECO:0000313" key="3">
    <source>
        <dbReference type="Proteomes" id="UP000189545"/>
    </source>
</evidence>
<evidence type="ECO:0000256" key="1">
    <source>
        <dbReference type="SAM" id="Phobius"/>
    </source>
</evidence>